<proteinExistence type="predicted"/>
<gene>
    <name evidence="4" type="ORF">ELE36_18580</name>
</gene>
<evidence type="ECO:0000313" key="4">
    <source>
        <dbReference type="EMBL" id="QBB72210.1"/>
    </source>
</evidence>
<dbReference type="CDD" id="cd12797">
    <property type="entry name" value="M23_peptidase"/>
    <property type="match status" value="1"/>
</dbReference>
<dbReference type="GO" id="GO:0004222">
    <property type="term" value="F:metalloendopeptidase activity"/>
    <property type="evidence" value="ECO:0007669"/>
    <property type="project" value="TreeGrafter"/>
</dbReference>
<evidence type="ECO:0000313" key="5">
    <source>
        <dbReference type="Proteomes" id="UP000291562"/>
    </source>
</evidence>
<dbReference type="PANTHER" id="PTHR21666">
    <property type="entry name" value="PEPTIDASE-RELATED"/>
    <property type="match status" value="1"/>
</dbReference>
<feature type="coiled-coil region" evidence="1">
    <location>
        <begin position="41"/>
        <end position="131"/>
    </location>
</feature>
<dbReference type="InterPro" id="IPR016047">
    <property type="entry name" value="M23ase_b-sheet_dom"/>
</dbReference>
<keyword evidence="1" id="KW-0175">Coiled coil</keyword>
<dbReference type="OrthoDB" id="9784703at2"/>
<protein>
    <submittedName>
        <fullName evidence="4">Peptidase M23</fullName>
    </submittedName>
</protein>
<keyword evidence="2" id="KW-0732">Signal</keyword>
<evidence type="ECO:0000256" key="1">
    <source>
        <dbReference type="SAM" id="Coils"/>
    </source>
</evidence>
<dbReference type="InterPro" id="IPR011055">
    <property type="entry name" value="Dup_hybrid_motif"/>
</dbReference>
<feature type="signal peptide" evidence="2">
    <location>
        <begin position="1"/>
        <end position="29"/>
    </location>
</feature>
<reference evidence="4 5" key="1">
    <citation type="submission" date="2019-01" db="EMBL/GenBank/DDBJ databases">
        <title>Pseudolysobacter antarctica gen. nov., sp. nov., isolated from Fildes Peninsula, Antarctica.</title>
        <authorList>
            <person name="Wei Z."/>
            <person name="Peng F."/>
        </authorList>
    </citation>
    <scope>NUCLEOTIDE SEQUENCE [LARGE SCALE GENOMIC DNA]</scope>
    <source>
        <strain evidence="4 5">AQ6-296</strain>
    </source>
</reference>
<dbReference type="Proteomes" id="UP000291562">
    <property type="component" value="Chromosome"/>
</dbReference>
<sequence length="399" mass="43837">MKRRSRVSVFCVRLLIALLLACAFCTAYAADDEAGKHANQEAEAKQKLDQVRGEIKKISDTLKATQAQRDDATKAVREQELKIAAAVKELRELDAKILAQGGELGKLESQRSALNEKLKAQRDALAALLRSAYALGQNEELKLLLAQDDIDKLARVLAYHHYFERARVEKIEGLLKDLQQLADVQTAIEKQTEALKISRAARADDATKLQQDRSEREKLLTELDATLKDEQSRLNALGKDEKGVLDLLEKLRDIFADIPKQLAGAEPFAELKGKLVWPVRGKIGAAFGANDDSGRGSHGIVIAATTGAEVHAVSHGRIAYADWLRGFGLLLIVDHGDGYLSLYGYNESLLKDVGDWVNANEVIATAGNSGGRKTPGVYFELRYQGKPMDPRGWLSAASR</sequence>
<dbReference type="EMBL" id="CP035704">
    <property type="protein sequence ID" value="QBB72210.1"/>
    <property type="molecule type" value="Genomic_DNA"/>
</dbReference>
<feature type="chain" id="PRO_5019459854" evidence="2">
    <location>
        <begin position="30"/>
        <end position="399"/>
    </location>
</feature>
<evidence type="ECO:0000256" key="2">
    <source>
        <dbReference type="SAM" id="SignalP"/>
    </source>
</evidence>
<dbReference type="Gene3D" id="6.10.250.3150">
    <property type="match status" value="1"/>
</dbReference>
<accession>A0A411HP65</accession>
<dbReference type="FunFam" id="2.70.70.10:FF:000003">
    <property type="entry name" value="Murein hydrolase activator EnvC"/>
    <property type="match status" value="1"/>
</dbReference>
<dbReference type="Gene3D" id="2.70.70.10">
    <property type="entry name" value="Glucose Permease (Domain IIA)"/>
    <property type="match status" value="1"/>
</dbReference>
<organism evidence="4 5">
    <name type="scientific">Pseudolysobacter antarcticus</name>
    <dbReference type="NCBI Taxonomy" id="2511995"/>
    <lineage>
        <taxon>Bacteria</taxon>
        <taxon>Pseudomonadati</taxon>
        <taxon>Pseudomonadota</taxon>
        <taxon>Gammaproteobacteria</taxon>
        <taxon>Lysobacterales</taxon>
        <taxon>Rhodanobacteraceae</taxon>
        <taxon>Pseudolysobacter</taxon>
    </lineage>
</organism>
<evidence type="ECO:0000259" key="3">
    <source>
        <dbReference type="Pfam" id="PF01551"/>
    </source>
</evidence>
<dbReference type="AlphaFoldDB" id="A0A411HP65"/>
<dbReference type="PANTHER" id="PTHR21666:SF270">
    <property type="entry name" value="MUREIN HYDROLASE ACTIVATOR ENVC"/>
    <property type="match status" value="1"/>
</dbReference>
<name>A0A411HP65_9GAMM</name>
<feature type="domain" description="M23ase beta-sheet core" evidence="3">
    <location>
        <begin position="297"/>
        <end position="390"/>
    </location>
</feature>
<dbReference type="InterPro" id="IPR050570">
    <property type="entry name" value="Cell_wall_metabolism_enzyme"/>
</dbReference>
<dbReference type="Pfam" id="PF01551">
    <property type="entry name" value="Peptidase_M23"/>
    <property type="match status" value="1"/>
</dbReference>
<dbReference type="SUPFAM" id="SSF51261">
    <property type="entry name" value="Duplicated hybrid motif"/>
    <property type="match status" value="1"/>
</dbReference>
<keyword evidence="5" id="KW-1185">Reference proteome</keyword>
<dbReference type="KEGG" id="xbc:ELE36_18580"/>